<dbReference type="InterPro" id="IPR002933">
    <property type="entry name" value="Peptidase_M20"/>
</dbReference>
<evidence type="ECO:0000313" key="13">
    <source>
        <dbReference type="EMBL" id="MFC5136438.1"/>
    </source>
</evidence>
<dbReference type="Pfam" id="PF07687">
    <property type="entry name" value="M20_dimer"/>
    <property type="match status" value="1"/>
</dbReference>
<evidence type="ECO:0000256" key="5">
    <source>
        <dbReference type="ARBA" id="ARBA00011921"/>
    </source>
</evidence>
<evidence type="ECO:0000256" key="9">
    <source>
        <dbReference type="ARBA" id="ARBA00022833"/>
    </source>
</evidence>
<dbReference type="RefSeq" id="WP_122104709.1">
    <property type="nucleotide sequence ID" value="NZ_JBHSKV010000024.1"/>
</dbReference>
<comment type="cofactor">
    <cofactor evidence="2">
        <name>Zn(2+)</name>
        <dbReference type="ChEBI" id="CHEBI:29105"/>
    </cofactor>
</comment>
<dbReference type="GO" id="GO:0009014">
    <property type="term" value="F:succinyl-diaminopimelate desuccinylase activity"/>
    <property type="evidence" value="ECO:0007669"/>
    <property type="project" value="UniProtKB-EC"/>
</dbReference>
<organism evidence="13 14">
    <name type="scientific">Halorubrum glutamatedens</name>
    <dbReference type="NCBI Taxonomy" id="2707018"/>
    <lineage>
        <taxon>Archaea</taxon>
        <taxon>Methanobacteriati</taxon>
        <taxon>Methanobacteriota</taxon>
        <taxon>Stenosarchaea group</taxon>
        <taxon>Halobacteria</taxon>
        <taxon>Halobacteriales</taxon>
        <taxon>Haloferacaceae</taxon>
        <taxon>Halorubrum</taxon>
    </lineage>
</organism>
<evidence type="ECO:0000256" key="2">
    <source>
        <dbReference type="ARBA" id="ARBA00001947"/>
    </source>
</evidence>
<comment type="cofactor">
    <cofactor evidence="1">
        <name>Co(2+)</name>
        <dbReference type="ChEBI" id="CHEBI:48828"/>
    </cofactor>
</comment>
<dbReference type="NCBIfam" id="TIGR01910">
    <property type="entry name" value="DapE-ArgE"/>
    <property type="match status" value="1"/>
</dbReference>
<accession>A0ABD5QWJ1</accession>
<dbReference type="GO" id="GO:0046872">
    <property type="term" value="F:metal ion binding"/>
    <property type="evidence" value="ECO:0007669"/>
    <property type="project" value="UniProtKB-KW"/>
</dbReference>
<dbReference type="PANTHER" id="PTHR43808:SF32">
    <property type="entry name" value="ARGE_DAPE-RELATED DEACYLASE"/>
    <property type="match status" value="1"/>
</dbReference>
<evidence type="ECO:0000256" key="4">
    <source>
        <dbReference type="ARBA" id="ARBA00006247"/>
    </source>
</evidence>
<evidence type="ECO:0000256" key="3">
    <source>
        <dbReference type="ARBA" id="ARBA00005130"/>
    </source>
</evidence>
<dbReference type="EMBL" id="JBHSKV010000024">
    <property type="protein sequence ID" value="MFC5136438.1"/>
    <property type="molecule type" value="Genomic_DNA"/>
</dbReference>
<dbReference type="Gene3D" id="3.30.70.360">
    <property type="match status" value="1"/>
</dbReference>
<comment type="catalytic activity">
    <reaction evidence="11">
        <text>N-succinyl-(2S,6S)-2,6-diaminopimelate + H2O = (2S,6S)-2,6-diaminopimelate + succinate</text>
        <dbReference type="Rhea" id="RHEA:22608"/>
        <dbReference type="ChEBI" id="CHEBI:15377"/>
        <dbReference type="ChEBI" id="CHEBI:30031"/>
        <dbReference type="ChEBI" id="CHEBI:57609"/>
        <dbReference type="ChEBI" id="CHEBI:58087"/>
        <dbReference type="EC" id="3.5.1.18"/>
    </reaction>
</comment>
<dbReference type="CDD" id="cd08659">
    <property type="entry name" value="M20_ArgE_DapE-like"/>
    <property type="match status" value="1"/>
</dbReference>
<dbReference type="InterPro" id="IPR036264">
    <property type="entry name" value="Bact_exopeptidase_dim_dom"/>
</dbReference>
<name>A0ABD5QWJ1_9EURY</name>
<dbReference type="PROSITE" id="PS00759">
    <property type="entry name" value="ARGE_DAPE_CPG2_2"/>
    <property type="match status" value="1"/>
</dbReference>
<proteinExistence type="inferred from homology"/>
<evidence type="ECO:0000256" key="6">
    <source>
        <dbReference type="ARBA" id="ARBA00016853"/>
    </source>
</evidence>
<evidence type="ECO:0000256" key="11">
    <source>
        <dbReference type="ARBA" id="ARBA00051301"/>
    </source>
</evidence>
<dbReference type="EC" id="3.5.1.18" evidence="5"/>
<dbReference type="InterPro" id="IPR010182">
    <property type="entry name" value="ArgE/DapE"/>
</dbReference>
<dbReference type="InterPro" id="IPR001261">
    <property type="entry name" value="ArgE/DapE_CS"/>
</dbReference>
<evidence type="ECO:0000256" key="8">
    <source>
        <dbReference type="ARBA" id="ARBA00022801"/>
    </source>
</evidence>
<keyword evidence="10" id="KW-0170">Cobalt</keyword>
<dbReference type="PANTHER" id="PTHR43808">
    <property type="entry name" value="ACETYLORNITHINE DEACETYLASE"/>
    <property type="match status" value="1"/>
</dbReference>
<reference evidence="13 14" key="1">
    <citation type="journal article" date="2019" name="Int. J. Syst. Evol. Microbiol.">
        <title>The Global Catalogue of Microorganisms (GCM) 10K type strain sequencing project: providing services to taxonomists for standard genome sequencing and annotation.</title>
        <authorList>
            <consortium name="The Broad Institute Genomics Platform"/>
            <consortium name="The Broad Institute Genome Sequencing Center for Infectious Disease"/>
            <person name="Wu L."/>
            <person name="Ma J."/>
        </authorList>
    </citation>
    <scope>NUCLEOTIDE SEQUENCE [LARGE SCALE GENOMIC DNA]</scope>
    <source>
        <strain evidence="13 14">CGMCC 1.16026</strain>
    </source>
</reference>
<dbReference type="Gene3D" id="3.40.630.10">
    <property type="entry name" value="Zn peptidases"/>
    <property type="match status" value="1"/>
</dbReference>
<keyword evidence="8" id="KW-0378">Hydrolase</keyword>
<evidence type="ECO:0000256" key="7">
    <source>
        <dbReference type="ARBA" id="ARBA00022723"/>
    </source>
</evidence>
<evidence type="ECO:0000256" key="10">
    <source>
        <dbReference type="ARBA" id="ARBA00023285"/>
    </source>
</evidence>
<gene>
    <name evidence="13" type="ORF">ACFPJA_17155</name>
</gene>
<evidence type="ECO:0000313" key="14">
    <source>
        <dbReference type="Proteomes" id="UP001596145"/>
    </source>
</evidence>
<evidence type="ECO:0000259" key="12">
    <source>
        <dbReference type="Pfam" id="PF07687"/>
    </source>
</evidence>
<dbReference type="InterPro" id="IPR011650">
    <property type="entry name" value="Peptidase_M20_dimer"/>
</dbReference>
<dbReference type="SUPFAM" id="SSF55031">
    <property type="entry name" value="Bacterial exopeptidase dimerisation domain"/>
    <property type="match status" value="1"/>
</dbReference>
<comment type="caution">
    <text evidence="13">The sequence shown here is derived from an EMBL/GenBank/DDBJ whole genome shotgun (WGS) entry which is preliminary data.</text>
</comment>
<dbReference type="SUPFAM" id="SSF53187">
    <property type="entry name" value="Zn-dependent exopeptidases"/>
    <property type="match status" value="1"/>
</dbReference>
<dbReference type="InterPro" id="IPR050072">
    <property type="entry name" value="Peptidase_M20A"/>
</dbReference>
<sequence>MTGEVPPETSKEEAADLLAKLVSIDTRNPPGREKPLAEFIYEWLESREIDAEIVDRPDPDRPQVVAEIGAGDPDAGKLVLNGHMDVVPPGDRDRWSVDPFNGVVADGRVYGRGTSDMKAGLAAAMLAGRAAESSGAVDGKLILTFVMGEETAEPGTKTLLEGIDADYGVVLEPTELHVHTVAKGLAWYAVEIGGKSSHASKPELGKNALDALFGNEARLSAYRHRIAERTHPLIGESLCTPTMVSAGTKENVIPESAELRMDRRFLPSEDVDDLDEEIDGVFDPLREEGFDVSINRVRTYEAAEIDPDEHVATVFRKHANDVAGVDTAPAGKNAATDQRNFVNDAGIPAIIWGPGTSAQSHTTDEWARVDLLHDSVDVLCRAVEDLCSVSVEET</sequence>
<dbReference type="AlphaFoldDB" id="A0ABD5QWJ1"/>
<feature type="domain" description="Peptidase M20 dimerisation" evidence="12">
    <location>
        <begin position="183"/>
        <end position="283"/>
    </location>
</feature>
<comment type="similarity">
    <text evidence="4">Belongs to the peptidase M20A family.</text>
</comment>
<evidence type="ECO:0000256" key="1">
    <source>
        <dbReference type="ARBA" id="ARBA00001941"/>
    </source>
</evidence>
<keyword evidence="14" id="KW-1185">Reference proteome</keyword>
<keyword evidence="9" id="KW-0862">Zinc</keyword>
<comment type="pathway">
    <text evidence="3">Amino-acid biosynthesis; L-lysine biosynthesis via DAP pathway; LL-2,6-diaminopimelate from (S)-tetrahydrodipicolinate (succinylase route): step 3/3.</text>
</comment>
<keyword evidence="7" id="KW-0479">Metal-binding</keyword>
<protein>
    <recommendedName>
        <fullName evidence="6">Probable succinyl-diaminopimelate desuccinylase</fullName>
        <ecNumber evidence="5">3.5.1.18</ecNumber>
    </recommendedName>
</protein>
<dbReference type="Pfam" id="PF01546">
    <property type="entry name" value="Peptidase_M20"/>
    <property type="match status" value="1"/>
</dbReference>
<dbReference type="Proteomes" id="UP001596145">
    <property type="component" value="Unassembled WGS sequence"/>
</dbReference>